<organism evidence="1 2">
    <name type="scientific">Naganishia vaughanmartiniae</name>
    <dbReference type="NCBI Taxonomy" id="1424756"/>
    <lineage>
        <taxon>Eukaryota</taxon>
        <taxon>Fungi</taxon>
        <taxon>Dikarya</taxon>
        <taxon>Basidiomycota</taxon>
        <taxon>Agaricomycotina</taxon>
        <taxon>Tremellomycetes</taxon>
        <taxon>Filobasidiales</taxon>
        <taxon>Filobasidiaceae</taxon>
        <taxon>Naganishia</taxon>
    </lineage>
</organism>
<accession>A0ACC2XE88</accession>
<keyword evidence="2" id="KW-1185">Reference proteome</keyword>
<name>A0ACC2XE88_9TREE</name>
<protein>
    <submittedName>
        <fullName evidence="1">Uncharacterized protein</fullName>
    </submittedName>
</protein>
<proteinExistence type="predicted"/>
<reference evidence="1" key="1">
    <citation type="submission" date="2023-04" db="EMBL/GenBank/DDBJ databases">
        <title>Draft Genome sequencing of Naganishia species isolated from polar environments using Oxford Nanopore Technology.</title>
        <authorList>
            <person name="Leo P."/>
            <person name="Venkateswaran K."/>
        </authorList>
    </citation>
    <scope>NUCLEOTIDE SEQUENCE</scope>
    <source>
        <strain evidence="1">MNA-CCFEE 5425</strain>
    </source>
</reference>
<dbReference type="EMBL" id="JASBWU010000005">
    <property type="protein sequence ID" value="KAJ9121744.1"/>
    <property type="molecule type" value="Genomic_DNA"/>
</dbReference>
<dbReference type="Proteomes" id="UP001243375">
    <property type="component" value="Unassembled WGS sequence"/>
</dbReference>
<sequence>MVKSKTPPPPTLPTAIKTSQEAKLEEGSKYTIGLEQFMSSSRSTAYQIFLPQQWGTEHFYKTYYGHLPQFTCVSGYTGGDTVNPTYRQVCSGTTGHAESVKLTYQKGSIGYGEVSSALTPVKGKIVTEVAPLKAWYNAEDQHQDYLFENPNGYHCPSHYLYW</sequence>
<gene>
    <name evidence="1" type="ORF">QFC22_002365</name>
</gene>
<comment type="caution">
    <text evidence="1">The sequence shown here is derived from an EMBL/GenBank/DDBJ whole genome shotgun (WGS) entry which is preliminary data.</text>
</comment>
<evidence type="ECO:0000313" key="2">
    <source>
        <dbReference type="Proteomes" id="UP001243375"/>
    </source>
</evidence>
<evidence type="ECO:0000313" key="1">
    <source>
        <dbReference type="EMBL" id="KAJ9121744.1"/>
    </source>
</evidence>